<protein>
    <submittedName>
        <fullName evidence="2">Uncharacterized protein</fullName>
    </submittedName>
</protein>
<dbReference type="Proteomes" id="UP000265703">
    <property type="component" value="Unassembled WGS sequence"/>
</dbReference>
<dbReference type="EMBL" id="QKYT01000072">
    <property type="protein sequence ID" value="RIA94875.1"/>
    <property type="molecule type" value="Genomic_DNA"/>
</dbReference>
<feature type="coiled-coil region" evidence="1">
    <location>
        <begin position="5"/>
        <end position="32"/>
    </location>
</feature>
<keyword evidence="3" id="KW-1185">Reference proteome</keyword>
<evidence type="ECO:0000256" key="1">
    <source>
        <dbReference type="SAM" id="Coils"/>
    </source>
</evidence>
<evidence type="ECO:0000313" key="3">
    <source>
        <dbReference type="Proteomes" id="UP000265703"/>
    </source>
</evidence>
<name>A0A397TEH4_9GLOM</name>
<keyword evidence="1" id="KW-0175">Coiled coil</keyword>
<comment type="caution">
    <text evidence="2">The sequence shown here is derived from an EMBL/GenBank/DDBJ whole genome shotgun (WGS) entry which is preliminary data.</text>
</comment>
<accession>A0A397TEH4</accession>
<dbReference type="AlphaFoldDB" id="A0A397TEH4"/>
<evidence type="ECO:0000313" key="2">
    <source>
        <dbReference type="EMBL" id="RIA94875.1"/>
    </source>
</evidence>
<reference evidence="2 3" key="1">
    <citation type="submission" date="2018-06" db="EMBL/GenBank/DDBJ databases">
        <title>Comparative genomics reveals the genomic features of Rhizophagus irregularis, R. cerebriforme, R. diaphanum and Gigaspora rosea, and their symbiotic lifestyle signature.</title>
        <authorList>
            <person name="Morin E."/>
            <person name="San Clemente H."/>
            <person name="Chen E.C.H."/>
            <person name="De La Providencia I."/>
            <person name="Hainaut M."/>
            <person name="Kuo A."/>
            <person name="Kohler A."/>
            <person name="Murat C."/>
            <person name="Tang N."/>
            <person name="Roy S."/>
            <person name="Loubradou J."/>
            <person name="Henrissat B."/>
            <person name="Grigoriev I.V."/>
            <person name="Corradi N."/>
            <person name="Roux C."/>
            <person name="Martin F.M."/>
        </authorList>
    </citation>
    <scope>NUCLEOTIDE SEQUENCE [LARGE SCALE GENOMIC DNA]</scope>
    <source>
        <strain evidence="2 3">DAOM 227022</strain>
    </source>
</reference>
<dbReference type="OrthoDB" id="2371300at2759"/>
<proteinExistence type="predicted"/>
<gene>
    <name evidence="2" type="ORF">C1645_734495</name>
</gene>
<organism evidence="2 3">
    <name type="scientific">Glomus cerebriforme</name>
    <dbReference type="NCBI Taxonomy" id="658196"/>
    <lineage>
        <taxon>Eukaryota</taxon>
        <taxon>Fungi</taxon>
        <taxon>Fungi incertae sedis</taxon>
        <taxon>Mucoromycota</taxon>
        <taxon>Glomeromycotina</taxon>
        <taxon>Glomeromycetes</taxon>
        <taxon>Glomerales</taxon>
        <taxon>Glomeraceae</taxon>
        <taxon>Glomus</taxon>
    </lineage>
</organism>
<sequence length="487" mass="56303">MSSELDSLRQRIIELETENAEVKAKYIKVMDENAEVKAENAKLSSVENPNNIVRLGKLEKMANPLNTSDSTFNSNVCKSIRTKTKSLEDKETDDFLDEIYKKRVSDEIRQRNKEKKIQRESTVPSDLLYVTETSLRNHDENESNTKTVNIVHDQEKISLENSVQEMPERLNENVSQRESNSDLVTEIVRDLLQGFLVDDFQREFIKTEFIDREHSNSLPVTEELARLFHQASIVRKNLIKAKQEEILSWDRYFERFEDKVMKLRSENKNLKDKTARFQIYNKMKPYLSGISNEYLRKITSKARKINKLFGYDYDPITLKKIKNRVNLTVTNKTMNNVHNQSHVTSEMITSDTTALITLLSMGHITSKKIINASQTIPAEILTFSQPNALPEMISSDMFQASVSSASQSKPAYDHSYFCNKILDQYPNLYRECSSENFDYYGITDETSCGDYICPLCKLGHDDDEIEGMYKAGSYFIKCEQHKIEIVA</sequence>